<evidence type="ECO:0000313" key="2">
    <source>
        <dbReference type="Proteomes" id="UP001163321"/>
    </source>
</evidence>
<comment type="caution">
    <text evidence="1">The sequence shown here is derived from an EMBL/GenBank/DDBJ whole genome shotgun (WGS) entry which is preliminary data.</text>
</comment>
<dbReference type="EMBL" id="CM047585">
    <property type="protein sequence ID" value="KAI9910146.1"/>
    <property type="molecule type" value="Genomic_DNA"/>
</dbReference>
<reference evidence="1 2" key="1">
    <citation type="journal article" date="2022" name="bioRxiv">
        <title>The genome of the oomycete Peronosclerospora sorghi, a cosmopolitan pathogen of maize and sorghum, is inflated with dispersed pseudogenes.</title>
        <authorList>
            <person name="Fletcher K."/>
            <person name="Martin F."/>
            <person name="Isakeit T."/>
            <person name="Cavanaugh K."/>
            <person name="Magill C."/>
            <person name="Michelmore R."/>
        </authorList>
    </citation>
    <scope>NUCLEOTIDE SEQUENCE [LARGE SCALE GENOMIC DNA]</scope>
    <source>
        <strain evidence="1">P6</strain>
    </source>
</reference>
<dbReference type="Proteomes" id="UP001163321">
    <property type="component" value="Chromosome 6"/>
</dbReference>
<proteinExistence type="predicted"/>
<gene>
    <name evidence="1" type="ORF">PsorP6_009995</name>
</gene>
<accession>A0ACC0VXF1</accession>
<keyword evidence="2" id="KW-1185">Reference proteome</keyword>
<sequence length="132" mass="13888">MPYACGGTRCLVDGCMKYVVSEGLCLGHGGGRQCRGSPRCSSNAVSRGLCAQHGGGRKYSEENCNKHVASGGLFRTHGGRRLAKCQTALVVLKVEVYVMCMAAEGVVNVKVADPVPKKAVSVSRTAEMVVVK</sequence>
<organism evidence="1 2">
    <name type="scientific">Peronosclerospora sorghi</name>
    <dbReference type="NCBI Taxonomy" id="230839"/>
    <lineage>
        <taxon>Eukaryota</taxon>
        <taxon>Sar</taxon>
        <taxon>Stramenopiles</taxon>
        <taxon>Oomycota</taxon>
        <taxon>Peronosporomycetes</taxon>
        <taxon>Peronosporales</taxon>
        <taxon>Peronosporaceae</taxon>
        <taxon>Peronosclerospora</taxon>
    </lineage>
</organism>
<protein>
    <submittedName>
        <fullName evidence="1">Uncharacterized protein</fullName>
    </submittedName>
</protein>
<evidence type="ECO:0000313" key="1">
    <source>
        <dbReference type="EMBL" id="KAI9910146.1"/>
    </source>
</evidence>
<name>A0ACC0VXF1_9STRA</name>